<dbReference type="OrthoDB" id="9759709at2"/>
<keyword evidence="8" id="KW-1185">Reference proteome</keyword>
<dbReference type="InterPro" id="IPR023296">
    <property type="entry name" value="Glyco_hydro_beta-prop_sf"/>
</dbReference>
<dbReference type="SUPFAM" id="SSF75005">
    <property type="entry name" value="Arabinanase/levansucrase/invertase"/>
    <property type="match status" value="1"/>
</dbReference>
<accession>A0A2Z2KJU3</accession>
<organism evidence="7 8">
    <name type="scientific">Paenibacillus donghaensis</name>
    <dbReference type="NCBI Taxonomy" id="414771"/>
    <lineage>
        <taxon>Bacteria</taxon>
        <taxon>Bacillati</taxon>
        <taxon>Bacillota</taxon>
        <taxon>Bacilli</taxon>
        <taxon>Bacillales</taxon>
        <taxon>Paenibacillaceae</taxon>
        <taxon>Paenibacillus</taxon>
    </lineage>
</organism>
<feature type="domain" description="Glycosyl hydrolase family 32 N-terminal" evidence="5">
    <location>
        <begin position="35"/>
        <end position="343"/>
    </location>
</feature>
<dbReference type="Pfam" id="PF08244">
    <property type="entry name" value="Glyco_hydro_32C"/>
    <property type="match status" value="1"/>
</dbReference>
<dbReference type="CDD" id="cd18622">
    <property type="entry name" value="GH32_Inu-like"/>
    <property type="match status" value="1"/>
</dbReference>
<dbReference type="GO" id="GO:0004575">
    <property type="term" value="F:sucrose alpha-glucosidase activity"/>
    <property type="evidence" value="ECO:0007669"/>
    <property type="project" value="TreeGrafter"/>
</dbReference>
<keyword evidence="2 4" id="KW-0378">Hydrolase</keyword>
<dbReference type="PANTHER" id="PTHR42800:SF1">
    <property type="entry name" value="EXOINULINASE INUD (AFU_ORTHOLOGUE AFUA_5G00480)"/>
    <property type="match status" value="1"/>
</dbReference>
<dbReference type="SUPFAM" id="SSF49899">
    <property type="entry name" value="Concanavalin A-like lectins/glucanases"/>
    <property type="match status" value="1"/>
</dbReference>
<evidence type="ECO:0000259" key="6">
    <source>
        <dbReference type="Pfam" id="PF08244"/>
    </source>
</evidence>
<comment type="similarity">
    <text evidence="1 4">Belongs to the glycosyl hydrolase 32 family.</text>
</comment>
<evidence type="ECO:0000256" key="2">
    <source>
        <dbReference type="ARBA" id="ARBA00022801"/>
    </source>
</evidence>
<evidence type="ECO:0000256" key="1">
    <source>
        <dbReference type="ARBA" id="ARBA00009902"/>
    </source>
</evidence>
<sequence>MQLGGITLFLIIVMSLGLKVQHSEIKKPTYRAIYHFTTPDKWKNDPQRPIYLDGEYHYYYLYNRDYPNGNGTEWRHATSTDLVHWKDDGVAIPKYTNKNGDPWTGSVVVDDNNTAGFGNGALVAIMTQPSAEGGKQEQYLWYSTDKGNTFTSYSDDPIMPNPGIADFRDPKIIWDDQAHKWVMTMAEGTKIGFYESDNLKDWHYTSGFFTENIGIVECPDLYLMQANGGTYKWVLGASANGKAIGKPNTYAYWTGNFNGKEFIPDHNEPQWLDYGFDWYGAVTFEEGKDSDKYSHRYALAWMNNWDYPDNTPTLDEGFNGMDSIVRQIELKQESDHTYRLISQPMEALNQLTSSMDHFEQIEVNGSETLNVTGDAYQLDTDISWSEIKNVGLRLRESTDKNRHVDIGILIEGQYSYVNRAFTGQPDKDGEYLESRAPFDVSKKNVHLKILVDKTSIEVFLDDGEIAYSSLIFPELNDKGISLFTEGGTAIFKNVVIKHFNKS</sequence>
<dbReference type="EMBL" id="CP021780">
    <property type="protein sequence ID" value="ASA26277.1"/>
    <property type="molecule type" value="Genomic_DNA"/>
</dbReference>
<dbReference type="GO" id="GO:0005737">
    <property type="term" value="C:cytoplasm"/>
    <property type="evidence" value="ECO:0007669"/>
    <property type="project" value="TreeGrafter"/>
</dbReference>
<dbReference type="Gene3D" id="2.115.10.20">
    <property type="entry name" value="Glycosyl hydrolase domain, family 43"/>
    <property type="match status" value="1"/>
</dbReference>
<evidence type="ECO:0000256" key="4">
    <source>
        <dbReference type="RuleBase" id="RU362110"/>
    </source>
</evidence>
<dbReference type="Proteomes" id="UP000249890">
    <property type="component" value="Chromosome"/>
</dbReference>
<dbReference type="InterPro" id="IPR001362">
    <property type="entry name" value="Glyco_hydro_32"/>
</dbReference>
<feature type="domain" description="Glycosyl hydrolase family 32 C-terminal" evidence="6">
    <location>
        <begin position="351"/>
        <end position="497"/>
    </location>
</feature>
<evidence type="ECO:0000313" key="7">
    <source>
        <dbReference type="EMBL" id="ASA26277.1"/>
    </source>
</evidence>
<dbReference type="Pfam" id="PF00251">
    <property type="entry name" value="Glyco_hydro_32N"/>
    <property type="match status" value="1"/>
</dbReference>
<name>A0A2Z2KJU3_9BACL</name>
<dbReference type="KEGG" id="pdh:B9T62_10835"/>
<evidence type="ECO:0000259" key="5">
    <source>
        <dbReference type="Pfam" id="PF00251"/>
    </source>
</evidence>
<dbReference type="AlphaFoldDB" id="A0A2Z2KJU3"/>
<dbReference type="Gene3D" id="2.60.120.560">
    <property type="entry name" value="Exo-inulinase, domain 1"/>
    <property type="match status" value="1"/>
</dbReference>
<dbReference type="GO" id="GO:0005987">
    <property type="term" value="P:sucrose catabolic process"/>
    <property type="evidence" value="ECO:0007669"/>
    <property type="project" value="TreeGrafter"/>
</dbReference>
<evidence type="ECO:0000256" key="3">
    <source>
        <dbReference type="ARBA" id="ARBA00023295"/>
    </source>
</evidence>
<dbReference type="PANTHER" id="PTHR42800">
    <property type="entry name" value="EXOINULINASE INUD (AFU_ORTHOLOGUE AFUA_5G00480)"/>
    <property type="match status" value="1"/>
</dbReference>
<reference evidence="7 8" key="1">
    <citation type="submission" date="2017-06" db="EMBL/GenBank/DDBJ databases">
        <title>Complete genome sequence of Paenibacillus donghaensis KCTC 13049T isolated from East Sea sediment, South Korea.</title>
        <authorList>
            <person name="Jung B.K."/>
            <person name="Hong S.-J."/>
            <person name="Shin J.-H."/>
        </authorList>
    </citation>
    <scope>NUCLEOTIDE SEQUENCE [LARGE SCALE GENOMIC DNA]</scope>
    <source>
        <strain evidence="7 8">KCTC 13049</strain>
    </source>
</reference>
<evidence type="ECO:0000313" key="8">
    <source>
        <dbReference type="Proteomes" id="UP000249890"/>
    </source>
</evidence>
<protein>
    <submittedName>
        <fullName evidence="7">Levanase</fullName>
    </submittedName>
</protein>
<dbReference type="SMART" id="SM00640">
    <property type="entry name" value="Glyco_32"/>
    <property type="match status" value="1"/>
</dbReference>
<dbReference type="InterPro" id="IPR013148">
    <property type="entry name" value="Glyco_hydro_32_N"/>
</dbReference>
<proteinExistence type="inferred from homology"/>
<dbReference type="InterPro" id="IPR013189">
    <property type="entry name" value="Glyco_hydro_32_C"/>
</dbReference>
<keyword evidence="3 4" id="KW-0326">Glycosidase</keyword>
<dbReference type="InterPro" id="IPR013320">
    <property type="entry name" value="ConA-like_dom_sf"/>
</dbReference>
<gene>
    <name evidence="7" type="ORF">B9T62_10835</name>
</gene>